<dbReference type="EMBL" id="FUZV01000002">
    <property type="protein sequence ID" value="SKC82139.1"/>
    <property type="molecule type" value="Genomic_DNA"/>
</dbReference>
<evidence type="ECO:0000313" key="2">
    <source>
        <dbReference type="Proteomes" id="UP000190341"/>
    </source>
</evidence>
<sequence length="104" mass="11351">MQSDPGKVRPALCKENAFRHAPQAITGPATGGLFAHTTRPPRLHCIIDVGRVGASACSLLLRSNDWHGVRTVRECVGCERTLQYLMVSDSNAAESARFMVLRSM</sequence>
<reference evidence="1 2" key="1">
    <citation type="submission" date="2017-02" db="EMBL/GenBank/DDBJ databases">
        <authorList>
            <person name="Peterson S.W."/>
        </authorList>
    </citation>
    <scope>NUCLEOTIDE SEQUENCE [LARGE SCALE GENOMIC DNA]</scope>
    <source>
        <strain evidence="1 2">P15</strain>
    </source>
</reference>
<keyword evidence="2" id="KW-1185">Reference proteome</keyword>
<organism evidence="1 2">
    <name type="scientific">Pseudoxanthomonas indica</name>
    <dbReference type="NCBI Taxonomy" id="428993"/>
    <lineage>
        <taxon>Bacteria</taxon>
        <taxon>Pseudomonadati</taxon>
        <taxon>Pseudomonadota</taxon>
        <taxon>Gammaproteobacteria</taxon>
        <taxon>Lysobacterales</taxon>
        <taxon>Lysobacteraceae</taxon>
        <taxon>Pseudoxanthomonas</taxon>
    </lineage>
</organism>
<accession>A0A1T5M2Q5</accession>
<name>A0A1T5M2Q5_9GAMM</name>
<dbReference type="STRING" id="428993.SAMN06296058_3615"/>
<evidence type="ECO:0000313" key="1">
    <source>
        <dbReference type="EMBL" id="SKC82139.1"/>
    </source>
</evidence>
<dbReference type="RefSeq" id="WP_079726118.1">
    <property type="nucleotide sequence ID" value="NZ_BMCL01000004.1"/>
</dbReference>
<proteinExistence type="predicted"/>
<gene>
    <name evidence="1" type="ORF">SAMN06296058_3615</name>
</gene>
<dbReference type="AlphaFoldDB" id="A0A1T5M2Q5"/>
<protein>
    <submittedName>
        <fullName evidence="1">Uncharacterized protein</fullName>
    </submittedName>
</protein>
<dbReference type="Proteomes" id="UP000190341">
    <property type="component" value="Unassembled WGS sequence"/>
</dbReference>